<feature type="non-terminal residue" evidence="2">
    <location>
        <position position="1"/>
    </location>
</feature>
<dbReference type="Proteomes" id="UP000644282">
    <property type="component" value="Unassembled WGS sequence"/>
</dbReference>
<name>A0AA40WFP9_LEPIR</name>
<dbReference type="EMBL" id="JADDXF010000776">
    <property type="protein sequence ID" value="MBE8432540.1"/>
    <property type="molecule type" value="Genomic_DNA"/>
</dbReference>
<feature type="non-terminal residue" evidence="2">
    <location>
        <position position="156"/>
    </location>
</feature>
<evidence type="ECO:0000313" key="3">
    <source>
        <dbReference type="Proteomes" id="UP000644282"/>
    </source>
</evidence>
<proteinExistence type="predicted"/>
<gene>
    <name evidence="2" type="ORF">IQB77_22955</name>
</gene>
<comment type="caution">
    <text evidence="2">The sequence shown here is derived from an EMBL/GenBank/DDBJ whole genome shotgun (WGS) entry which is preliminary data.</text>
</comment>
<feature type="transmembrane region" description="Helical" evidence="1">
    <location>
        <begin position="48"/>
        <end position="70"/>
    </location>
</feature>
<feature type="transmembrane region" description="Helical" evidence="1">
    <location>
        <begin position="17"/>
        <end position="36"/>
    </location>
</feature>
<sequence>LDSIRNLFPLQSLFKKLSLIFAFSAISILPFVSVEFSELISPDLSKLLILSAFLIFPALIIYGTFTYSIVPVQIAFSSSLTSIYLILILAGSYLLLLGAFFKFNPIAADKYLEEFNILFLCSSVYTISSINRRLSNLVDTWSFKRNHKLHSAMETI</sequence>
<protein>
    <submittedName>
        <fullName evidence="2">Serine/threonine protein phosphatase</fullName>
    </submittedName>
</protein>
<evidence type="ECO:0000313" key="2">
    <source>
        <dbReference type="EMBL" id="MBE8432540.1"/>
    </source>
</evidence>
<evidence type="ECO:0000256" key="1">
    <source>
        <dbReference type="SAM" id="Phobius"/>
    </source>
</evidence>
<keyword evidence="1" id="KW-1133">Transmembrane helix</keyword>
<accession>A0AA40WFP9</accession>
<organism evidence="2 3">
    <name type="scientific">Leptospira interrogans serovar Pomona</name>
    <dbReference type="NCBI Taxonomy" id="44276"/>
    <lineage>
        <taxon>Bacteria</taxon>
        <taxon>Pseudomonadati</taxon>
        <taxon>Spirochaetota</taxon>
        <taxon>Spirochaetia</taxon>
        <taxon>Leptospirales</taxon>
        <taxon>Leptospiraceae</taxon>
        <taxon>Leptospira</taxon>
    </lineage>
</organism>
<reference evidence="2" key="1">
    <citation type="submission" date="2020-10" db="EMBL/GenBank/DDBJ databases">
        <title>New Zealand Leptospira genomics.</title>
        <authorList>
            <person name="Wilkinson D.A."/>
            <person name="Nisa S."/>
            <person name="Moinet M."/>
            <person name="Benschop J."/>
        </authorList>
    </citation>
    <scope>NUCLEOTIDE SEQUENCE</scope>
    <source>
        <strain evidence="2">ESR8</strain>
    </source>
</reference>
<feature type="transmembrane region" description="Helical" evidence="1">
    <location>
        <begin position="82"/>
        <end position="101"/>
    </location>
</feature>
<keyword evidence="1" id="KW-0812">Transmembrane</keyword>
<dbReference type="AlphaFoldDB" id="A0AA40WFP9"/>
<keyword evidence="1" id="KW-0472">Membrane</keyword>